<dbReference type="Proteomes" id="UP001152798">
    <property type="component" value="Chromosome 3"/>
</dbReference>
<evidence type="ECO:0000313" key="3">
    <source>
        <dbReference type="Proteomes" id="UP001152798"/>
    </source>
</evidence>
<protein>
    <submittedName>
        <fullName evidence="2">Uncharacterized protein</fullName>
    </submittedName>
</protein>
<accession>A0A9P0E6J1</accession>
<feature type="compositionally biased region" description="Polar residues" evidence="1">
    <location>
        <begin position="26"/>
        <end position="41"/>
    </location>
</feature>
<sequence length="177" mass="19322">MSIIRAATQLRLPQIAPDHKSREEVVSNSKTADGGISSTPSWLTPSLQRASVSVRNSSKFLNATANSDRIIQASKLATTVPTLRHLLDNSRSFAHSSDRPSNIPQLVDLKLASINPQRMIGLGEESRPLIVVNCTRGKGSKRKRGYPGKYVTVVNPVQIVSTYSLPFRIVNNAECSD</sequence>
<evidence type="ECO:0000313" key="2">
    <source>
        <dbReference type="EMBL" id="CAH1394854.1"/>
    </source>
</evidence>
<dbReference type="AlphaFoldDB" id="A0A9P0E6J1"/>
<gene>
    <name evidence="2" type="ORF">NEZAVI_LOCUS5248</name>
</gene>
<feature type="region of interest" description="Disordered" evidence="1">
    <location>
        <begin position="14"/>
        <end position="41"/>
    </location>
</feature>
<name>A0A9P0E6J1_NEZVI</name>
<proteinExistence type="predicted"/>
<organism evidence="2 3">
    <name type="scientific">Nezara viridula</name>
    <name type="common">Southern green stink bug</name>
    <name type="synonym">Cimex viridulus</name>
    <dbReference type="NCBI Taxonomy" id="85310"/>
    <lineage>
        <taxon>Eukaryota</taxon>
        <taxon>Metazoa</taxon>
        <taxon>Ecdysozoa</taxon>
        <taxon>Arthropoda</taxon>
        <taxon>Hexapoda</taxon>
        <taxon>Insecta</taxon>
        <taxon>Pterygota</taxon>
        <taxon>Neoptera</taxon>
        <taxon>Paraneoptera</taxon>
        <taxon>Hemiptera</taxon>
        <taxon>Heteroptera</taxon>
        <taxon>Panheteroptera</taxon>
        <taxon>Pentatomomorpha</taxon>
        <taxon>Pentatomoidea</taxon>
        <taxon>Pentatomidae</taxon>
        <taxon>Pentatominae</taxon>
        <taxon>Nezara</taxon>
    </lineage>
</organism>
<reference evidence="2" key="1">
    <citation type="submission" date="2022-01" db="EMBL/GenBank/DDBJ databases">
        <authorList>
            <person name="King R."/>
        </authorList>
    </citation>
    <scope>NUCLEOTIDE SEQUENCE</scope>
</reference>
<evidence type="ECO:0000256" key="1">
    <source>
        <dbReference type="SAM" id="MobiDB-lite"/>
    </source>
</evidence>
<dbReference type="EMBL" id="OV725079">
    <property type="protein sequence ID" value="CAH1394854.1"/>
    <property type="molecule type" value="Genomic_DNA"/>
</dbReference>
<keyword evidence="3" id="KW-1185">Reference proteome</keyword>